<evidence type="ECO:0000256" key="2">
    <source>
        <dbReference type="ARBA" id="ARBA00022448"/>
    </source>
</evidence>
<proteinExistence type="predicted"/>
<dbReference type="Gene3D" id="2.60.120.10">
    <property type="entry name" value="Jelly Rolls"/>
    <property type="match status" value="1"/>
</dbReference>
<comment type="caution">
    <text evidence="16">The sequence shown here is derived from an EMBL/GenBank/DDBJ whole genome shotgun (WGS) entry which is preliminary data.</text>
</comment>
<feature type="region of interest" description="Disordered" evidence="13">
    <location>
        <begin position="615"/>
        <end position="716"/>
    </location>
</feature>
<dbReference type="Proteomes" id="UP000593567">
    <property type="component" value="Unassembled WGS sequence"/>
</dbReference>
<evidence type="ECO:0000313" key="16">
    <source>
        <dbReference type="EMBL" id="KAF6023138.1"/>
    </source>
</evidence>
<dbReference type="InterPro" id="IPR050818">
    <property type="entry name" value="KCNH_animal-type"/>
</dbReference>
<dbReference type="SUPFAM" id="SSF81324">
    <property type="entry name" value="Voltage-gated potassium channels"/>
    <property type="match status" value="1"/>
</dbReference>
<dbReference type="GO" id="GO:0042391">
    <property type="term" value="P:regulation of membrane potential"/>
    <property type="evidence" value="ECO:0007669"/>
    <property type="project" value="TreeGrafter"/>
</dbReference>
<dbReference type="InterPro" id="IPR018490">
    <property type="entry name" value="cNMP-bd_dom_sf"/>
</dbReference>
<evidence type="ECO:0000256" key="8">
    <source>
        <dbReference type="ARBA" id="ARBA00022958"/>
    </source>
</evidence>
<evidence type="ECO:0000256" key="6">
    <source>
        <dbReference type="ARBA" id="ARBA00022826"/>
    </source>
</evidence>
<keyword evidence="6" id="KW-0631">Potassium channel</keyword>
<dbReference type="Pfam" id="PF00520">
    <property type="entry name" value="Ion_trans"/>
    <property type="match status" value="1"/>
</dbReference>
<name>A0A7J7JCQ3_BUGNE</name>
<dbReference type="FunFam" id="2.60.120.10:FF:000222">
    <property type="entry name" value="Predicted protein"/>
    <property type="match status" value="1"/>
</dbReference>
<dbReference type="EMBL" id="VXIV02002758">
    <property type="protein sequence ID" value="KAF6023138.1"/>
    <property type="molecule type" value="Genomic_DNA"/>
</dbReference>
<dbReference type="InterPro" id="IPR003938">
    <property type="entry name" value="K_chnl_volt-dep_EAG/ELK/ERG"/>
</dbReference>
<keyword evidence="2" id="KW-0813">Transport</keyword>
<feature type="domain" description="Cyclic nucleotide-binding" evidence="15">
    <location>
        <begin position="319"/>
        <end position="400"/>
    </location>
</feature>
<keyword evidence="7" id="KW-0851">Voltage-gated channel</keyword>
<dbReference type="OrthoDB" id="447251at2759"/>
<keyword evidence="10" id="KW-0406">Ion transport</keyword>
<evidence type="ECO:0000256" key="10">
    <source>
        <dbReference type="ARBA" id="ARBA00023065"/>
    </source>
</evidence>
<dbReference type="InterPro" id="IPR014710">
    <property type="entry name" value="RmlC-like_jellyroll"/>
</dbReference>
<evidence type="ECO:0000259" key="15">
    <source>
        <dbReference type="PROSITE" id="PS50042"/>
    </source>
</evidence>
<feature type="compositionally biased region" description="Basic and acidic residues" evidence="13">
    <location>
        <begin position="705"/>
        <end position="716"/>
    </location>
</feature>
<evidence type="ECO:0000256" key="1">
    <source>
        <dbReference type="ARBA" id="ARBA00004141"/>
    </source>
</evidence>
<dbReference type="InterPro" id="IPR005821">
    <property type="entry name" value="Ion_trans_dom"/>
</dbReference>
<dbReference type="Gene3D" id="1.10.287.70">
    <property type="match status" value="1"/>
</dbReference>
<keyword evidence="3" id="KW-0633">Potassium transport</keyword>
<evidence type="ECO:0000256" key="13">
    <source>
        <dbReference type="SAM" id="MobiDB-lite"/>
    </source>
</evidence>
<keyword evidence="17" id="KW-1185">Reference proteome</keyword>
<dbReference type="GO" id="GO:0005249">
    <property type="term" value="F:voltage-gated potassium channel activity"/>
    <property type="evidence" value="ECO:0007669"/>
    <property type="project" value="InterPro"/>
</dbReference>
<organism evidence="16 17">
    <name type="scientific">Bugula neritina</name>
    <name type="common">Brown bryozoan</name>
    <name type="synonym">Sertularia neritina</name>
    <dbReference type="NCBI Taxonomy" id="10212"/>
    <lineage>
        <taxon>Eukaryota</taxon>
        <taxon>Metazoa</taxon>
        <taxon>Spiralia</taxon>
        <taxon>Lophotrochozoa</taxon>
        <taxon>Bryozoa</taxon>
        <taxon>Gymnolaemata</taxon>
        <taxon>Cheilostomatida</taxon>
        <taxon>Flustrina</taxon>
        <taxon>Buguloidea</taxon>
        <taxon>Bugulidae</taxon>
        <taxon>Bugula</taxon>
    </lineage>
</organism>
<dbReference type="InterPro" id="IPR003949">
    <property type="entry name" value="K_chnl_volt-dep_EAG"/>
</dbReference>
<evidence type="ECO:0000256" key="9">
    <source>
        <dbReference type="ARBA" id="ARBA00022989"/>
    </source>
</evidence>
<keyword evidence="8" id="KW-0630">Potassium</keyword>
<evidence type="ECO:0000256" key="14">
    <source>
        <dbReference type="SAM" id="Phobius"/>
    </source>
</evidence>
<dbReference type="PANTHER" id="PTHR10217:SF435">
    <property type="entry name" value="POTASSIUM VOLTAGE-GATED CHANNEL PROTEIN EAG"/>
    <property type="match status" value="1"/>
</dbReference>
<reference evidence="16" key="1">
    <citation type="submission" date="2020-06" db="EMBL/GenBank/DDBJ databases">
        <title>Draft genome of Bugula neritina, a colonial animal packing powerful symbionts and potential medicines.</title>
        <authorList>
            <person name="Rayko M."/>
        </authorList>
    </citation>
    <scope>NUCLEOTIDE SEQUENCE [LARGE SCALE GENOMIC DNA]</scope>
    <source>
        <strain evidence="16">Kwan_BN1</strain>
    </source>
</reference>
<keyword evidence="11 14" id="KW-0472">Membrane</keyword>
<dbReference type="SMART" id="SM00100">
    <property type="entry name" value="cNMP"/>
    <property type="match status" value="1"/>
</dbReference>
<keyword evidence="5 14" id="KW-0812">Transmembrane</keyword>
<evidence type="ECO:0000256" key="4">
    <source>
        <dbReference type="ARBA" id="ARBA00022553"/>
    </source>
</evidence>
<comment type="subcellular location">
    <subcellularLocation>
        <location evidence="1">Membrane</location>
        <topology evidence="1">Multi-pass membrane protein</topology>
    </subcellularLocation>
</comment>
<feature type="transmembrane region" description="Helical" evidence="14">
    <location>
        <begin position="106"/>
        <end position="130"/>
    </location>
</feature>
<dbReference type="GO" id="GO:0008076">
    <property type="term" value="C:voltage-gated potassium channel complex"/>
    <property type="evidence" value="ECO:0007669"/>
    <property type="project" value="TreeGrafter"/>
</dbReference>
<dbReference type="SUPFAM" id="SSF51206">
    <property type="entry name" value="cAMP-binding domain-like"/>
    <property type="match status" value="1"/>
</dbReference>
<dbReference type="CDD" id="cd00038">
    <property type="entry name" value="CAP_ED"/>
    <property type="match status" value="1"/>
</dbReference>
<dbReference type="PRINTS" id="PR01464">
    <property type="entry name" value="EAGCHANNEL"/>
</dbReference>
<evidence type="ECO:0000256" key="12">
    <source>
        <dbReference type="ARBA" id="ARBA00023303"/>
    </source>
</evidence>
<dbReference type="PANTHER" id="PTHR10217">
    <property type="entry name" value="VOLTAGE AND LIGAND GATED POTASSIUM CHANNEL"/>
    <property type="match status" value="1"/>
</dbReference>
<evidence type="ECO:0000313" key="17">
    <source>
        <dbReference type="Proteomes" id="UP000593567"/>
    </source>
</evidence>
<feature type="transmembrane region" description="Helical" evidence="14">
    <location>
        <begin position="172"/>
        <end position="191"/>
    </location>
</feature>
<dbReference type="FunFam" id="1.10.1200.260:FF:000003">
    <property type="entry name" value="Potassium voltage-gated channel subfamily H member 1"/>
    <property type="match status" value="1"/>
</dbReference>
<dbReference type="PRINTS" id="PR01463">
    <property type="entry name" value="EAGCHANLFMLY"/>
</dbReference>
<accession>A0A7J7JCQ3</accession>
<dbReference type="Gene3D" id="1.10.1200.260">
    <property type="match status" value="1"/>
</dbReference>
<feature type="transmembrane region" description="Helical" evidence="14">
    <location>
        <begin position="203"/>
        <end position="223"/>
    </location>
</feature>
<feature type="compositionally biased region" description="Polar residues" evidence="13">
    <location>
        <begin position="671"/>
        <end position="685"/>
    </location>
</feature>
<dbReference type="AlphaFoldDB" id="A0A7J7JCQ3"/>
<evidence type="ECO:0000256" key="7">
    <source>
        <dbReference type="ARBA" id="ARBA00022882"/>
    </source>
</evidence>
<keyword evidence="9 14" id="KW-1133">Transmembrane helix</keyword>
<protein>
    <submittedName>
        <fullName evidence="16">KCNH5</fullName>
    </submittedName>
</protein>
<dbReference type="InterPro" id="IPR000595">
    <property type="entry name" value="cNMP-bd_dom"/>
</dbReference>
<dbReference type="Pfam" id="PF00027">
    <property type="entry name" value="cNMP_binding"/>
    <property type="match status" value="1"/>
</dbReference>
<evidence type="ECO:0000256" key="5">
    <source>
        <dbReference type="ARBA" id="ARBA00022692"/>
    </source>
</evidence>
<dbReference type="PROSITE" id="PS50042">
    <property type="entry name" value="CNMP_BINDING_3"/>
    <property type="match status" value="1"/>
</dbReference>
<evidence type="ECO:0000256" key="11">
    <source>
        <dbReference type="ARBA" id="ARBA00023136"/>
    </source>
</evidence>
<keyword evidence="4" id="KW-0597">Phosphoprotein</keyword>
<sequence>MDDVPILVVDSVVDVVFFLDIILNFHTTLVGSNGEVISDPKVIRMNYIKSWFLIDLVSCLPYDVFNAFQHQESDDISSLFSALKVVRLLRLGRVARKLDHYIEYGAAILVLIVLIFCLLSHWMACLWYHIGISEVELYSAGWLNQLAERSHAKFYFSNETGTGELMGGPGPMSAYVTALYFTISCMTSVGFGNVSANTDMEKLFTCIMMISGSLFYAAIFGNVTTIIQQILSSTSRYHEMLNNIKDFMKLHDVPNELSERVLDYVVSTWVITKGIDTDKVLNYCPKDMRADISVHLNRKVFHEHASFRLAILLINTLCYFSAPGDLLYHQGESLDTLCFVVSGSLEVVQDEEVVAILSKGDVFGELFWEHHVVGQSAANVKTLTYCDIHSIRTDKLSEILDFYQAFASSFKRNLQLTYNMRTRVLFRKVADVKREAELEKLHENQPALSLSSDHPVRKLFQKFKKSHGDGNESHKHDLETPTIKVTKPAVTQNGSKWSKFLANGTAEPTSNGVAGMQLQQLRSSRAATDMNVEVSGMQSTAFGAETIDTKYAEQAAILQSLLDIKQDIKRDVCSLTSKLDLVDHRIDTIIASISVQSSSGSPNPSTLSTTLRIESDVSNDGNSRSTSPDSNSSTANKQKKMSKLTKGSKVSPQARLPALNIGISPAKSKSDSPGSTNNMLGSSGATITTTVESLETETENGANNQRKDKITNLDML</sequence>
<evidence type="ECO:0000256" key="3">
    <source>
        <dbReference type="ARBA" id="ARBA00022538"/>
    </source>
</evidence>
<feature type="compositionally biased region" description="Low complexity" evidence="13">
    <location>
        <begin position="622"/>
        <end position="634"/>
    </location>
</feature>
<gene>
    <name evidence="16" type="ORF">EB796_018560</name>
</gene>
<keyword evidence="12" id="KW-0407">Ion channel</keyword>